<dbReference type="InterPro" id="IPR001138">
    <property type="entry name" value="Zn2Cys6_DnaBD"/>
</dbReference>
<dbReference type="PANTHER" id="PTHR31313">
    <property type="entry name" value="TY1 ENHANCER ACTIVATOR"/>
    <property type="match status" value="1"/>
</dbReference>
<evidence type="ECO:0000256" key="4">
    <source>
        <dbReference type="ARBA" id="ARBA00023015"/>
    </source>
</evidence>
<feature type="transmembrane region" description="Helical" evidence="9">
    <location>
        <begin position="659"/>
        <end position="679"/>
    </location>
</feature>
<organism evidence="11 12">
    <name type="scientific">Aspergillus fijiensis CBS 313.89</name>
    <dbReference type="NCBI Taxonomy" id="1448319"/>
    <lineage>
        <taxon>Eukaryota</taxon>
        <taxon>Fungi</taxon>
        <taxon>Dikarya</taxon>
        <taxon>Ascomycota</taxon>
        <taxon>Pezizomycotina</taxon>
        <taxon>Eurotiomycetes</taxon>
        <taxon>Eurotiomycetidae</taxon>
        <taxon>Eurotiales</taxon>
        <taxon>Aspergillaceae</taxon>
        <taxon>Aspergillus</taxon>
    </lineage>
</organism>
<evidence type="ECO:0000313" key="11">
    <source>
        <dbReference type="EMBL" id="RAK71988.1"/>
    </source>
</evidence>
<evidence type="ECO:0000256" key="6">
    <source>
        <dbReference type="ARBA" id="ARBA00023163"/>
    </source>
</evidence>
<evidence type="ECO:0000256" key="2">
    <source>
        <dbReference type="ARBA" id="ARBA00022723"/>
    </source>
</evidence>
<dbReference type="PANTHER" id="PTHR31313:SF77">
    <property type="entry name" value="ZN(II)2CYS6 TRANSCRIPTION FACTOR (EUROFUNG)"/>
    <property type="match status" value="1"/>
</dbReference>
<dbReference type="RefSeq" id="XP_040796000.1">
    <property type="nucleotide sequence ID" value="XM_040941817.1"/>
</dbReference>
<evidence type="ECO:0000256" key="9">
    <source>
        <dbReference type="SAM" id="Phobius"/>
    </source>
</evidence>
<dbReference type="PROSITE" id="PS00463">
    <property type="entry name" value="ZN2_CY6_FUNGAL_1"/>
    <property type="match status" value="1"/>
</dbReference>
<dbReference type="Proteomes" id="UP000249789">
    <property type="component" value="Unassembled WGS sequence"/>
</dbReference>
<evidence type="ECO:0000313" key="12">
    <source>
        <dbReference type="Proteomes" id="UP000249789"/>
    </source>
</evidence>
<evidence type="ECO:0000259" key="10">
    <source>
        <dbReference type="PROSITE" id="PS50048"/>
    </source>
</evidence>
<keyword evidence="2" id="KW-0479">Metal-binding</keyword>
<dbReference type="GO" id="GO:0006351">
    <property type="term" value="P:DNA-templated transcription"/>
    <property type="evidence" value="ECO:0007669"/>
    <property type="project" value="InterPro"/>
</dbReference>
<dbReference type="CDD" id="cd12148">
    <property type="entry name" value="fungal_TF_MHR"/>
    <property type="match status" value="1"/>
</dbReference>
<evidence type="ECO:0000256" key="8">
    <source>
        <dbReference type="SAM" id="MobiDB-lite"/>
    </source>
</evidence>
<dbReference type="GO" id="GO:0000981">
    <property type="term" value="F:DNA-binding transcription factor activity, RNA polymerase II-specific"/>
    <property type="evidence" value="ECO:0007669"/>
    <property type="project" value="InterPro"/>
</dbReference>
<keyword evidence="3" id="KW-0862">Zinc</keyword>
<dbReference type="EMBL" id="KZ824704">
    <property type="protein sequence ID" value="RAK71988.1"/>
    <property type="molecule type" value="Genomic_DNA"/>
</dbReference>
<feature type="domain" description="Zn(2)-C6 fungal-type" evidence="10">
    <location>
        <begin position="18"/>
        <end position="48"/>
    </location>
</feature>
<feature type="region of interest" description="Disordered" evidence="8">
    <location>
        <begin position="129"/>
        <end position="160"/>
    </location>
</feature>
<keyword evidence="9" id="KW-0472">Membrane</keyword>
<proteinExistence type="predicted"/>
<dbReference type="AlphaFoldDB" id="A0A8G1VUC7"/>
<sequence length="821" mass="91003">MSPKSKSPKPARKHVTTACNPCREGKVKCNGATPACGNCGAKGKRCSYRQVDDRRKIPVRVSFGVLARRINQLVLYVQGQGLELPSMDESDSLMIGSIFDALGMECYGLTTGKDTSTAKRYIDDARPGEDVLLSPDAMPPHQKAVADSSSPSTGADPQETLGAHNLVSSAAQPVQGVSGKGSKVLRGDKITCTPLSIQRDELPNTKAIPRTPVDSACSSDSTEPGPQPQPNPPHKTGEDEEDEVTSQLSCRSGRLQVMHDGQLRYYGSTSNLNLLDILVGVTPPCSTNAQKGAHEVLKSAELDAPVDETFEQHLLKLYFTWQDPCLHVVDEQVFWRSRAQNLDDDLDTPYYSFTLVNAMCAIGAAYEPRYHPSLVTFPRSLAEFFGDRAKVLLELELESPSLATVQALVILGGYEASCTRDTRGWLYSGMAMRLAFDLGLHLDMAPYVAKGIIPLENAEIRRLTFWGAYMSEQFWGWYLGRHTRNQLPVITVKKLDGCNDPGAEKWEPYGSPTASNNVPAFPNTLKKLSYEWTSLYDLPLPLTDVLYGISSMSIREMQELAAHTVEKLKSWKADLPAELDFDESESGLQPLPHVLALHMQYYQMMIHCHRPYISHVIQPQPPQGPGSGHARMTCIESAISIARLLALYERCYSFRRANYLIVSFVFSAALILIFITVPLKGDDKDQELMQHLNTCFRALDEMGSRFENARRTNTFLTTLQCEWQTRRRDTKVSSGTKRKLPCSFATTGRRTMTRDESSLRSAHDQSWSAAAVGRTGEQADVDLQHSTDLPSIDDGLSYSLDLMESDLCNILLSEGIPRAFV</sequence>
<dbReference type="GO" id="GO:0003677">
    <property type="term" value="F:DNA binding"/>
    <property type="evidence" value="ECO:0007669"/>
    <property type="project" value="UniProtKB-KW"/>
</dbReference>
<name>A0A8G1VUC7_9EURO</name>
<protein>
    <recommendedName>
        <fullName evidence="10">Zn(2)-C6 fungal-type domain-containing protein</fullName>
    </recommendedName>
</protein>
<dbReference type="InterPro" id="IPR051615">
    <property type="entry name" value="Transcr_Regulatory_Elem"/>
</dbReference>
<evidence type="ECO:0000256" key="7">
    <source>
        <dbReference type="ARBA" id="ARBA00023242"/>
    </source>
</evidence>
<keyword evidence="9" id="KW-0812">Transmembrane</keyword>
<dbReference type="PROSITE" id="PS50048">
    <property type="entry name" value="ZN2_CY6_FUNGAL_2"/>
    <property type="match status" value="1"/>
</dbReference>
<feature type="region of interest" description="Disordered" evidence="8">
    <location>
        <begin position="196"/>
        <end position="247"/>
    </location>
</feature>
<keyword evidence="9" id="KW-1133">Transmembrane helix</keyword>
<dbReference type="GeneID" id="63859150"/>
<keyword evidence="6" id="KW-0804">Transcription</keyword>
<dbReference type="SMART" id="SM00066">
    <property type="entry name" value="GAL4"/>
    <property type="match status" value="1"/>
</dbReference>
<keyword evidence="5" id="KW-0238">DNA-binding</keyword>
<evidence type="ECO:0000256" key="3">
    <source>
        <dbReference type="ARBA" id="ARBA00022833"/>
    </source>
</evidence>
<dbReference type="SMART" id="SM00906">
    <property type="entry name" value="Fungal_trans"/>
    <property type="match status" value="1"/>
</dbReference>
<accession>A0A8G1VUC7</accession>
<dbReference type="GO" id="GO:0008270">
    <property type="term" value="F:zinc ion binding"/>
    <property type="evidence" value="ECO:0007669"/>
    <property type="project" value="InterPro"/>
</dbReference>
<dbReference type="Pfam" id="PF04082">
    <property type="entry name" value="Fungal_trans"/>
    <property type="match status" value="1"/>
</dbReference>
<evidence type="ECO:0000256" key="5">
    <source>
        <dbReference type="ARBA" id="ARBA00023125"/>
    </source>
</evidence>
<keyword evidence="4" id="KW-0805">Transcription regulation</keyword>
<dbReference type="InterPro" id="IPR007219">
    <property type="entry name" value="XnlR_reg_dom"/>
</dbReference>
<dbReference type="GO" id="GO:0005634">
    <property type="term" value="C:nucleus"/>
    <property type="evidence" value="ECO:0007669"/>
    <property type="project" value="UniProtKB-SubCell"/>
</dbReference>
<comment type="subcellular location">
    <subcellularLocation>
        <location evidence="1">Nucleus</location>
    </subcellularLocation>
</comment>
<dbReference type="CDD" id="cd00067">
    <property type="entry name" value="GAL4"/>
    <property type="match status" value="1"/>
</dbReference>
<gene>
    <name evidence="11" type="ORF">BO72DRAFT_390533</name>
</gene>
<evidence type="ECO:0000256" key="1">
    <source>
        <dbReference type="ARBA" id="ARBA00004123"/>
    </source>
</evidence>
<dbReference type="SUPFAM" id="SSF57701">
    <property type="entry name" value="Zn2/Cys6 DNA-binding domain"/>
    <property type="match status" value="1"/>
</dbReference>
<keyword evidence="7" id="KW-0539">Nucleus</keyword>
<dbReference type="VEuPathDB" id="FungiDB:BO72DRAFT_390533"/>
<dbReference type="Gene3D" id="4.10.240.10">
    <property type="entry name" value="Zn(2)-C6 fungal-type DNA-binding domain"/>
    <property type="match status" value="1"/>
</dbReference>
<reference evidence="11 12" key="1">
    <citation type="submission" date="2018-02" db="EMBL/GenBank/DDBJ databases">
        <title>The genomes of Aspergillus section Nigri reveals drivers in fungal speciation.</title>
        <authorList>
            <consortium name="DOE Joint Genome Institute"/>
            <person name="Vesth T.C."/>
            <person name="Nybo J."/>
            <person name="Theobald S."/>
            <person name="Brandl J."/>
            <person name="Frisvad J.C."/>
            <person name="Nielsen K.F."/>
            <person name="Lyhne E.K."/>
            <person name="Kogle M.E."/>
            <person name="Kuo A."/>
            <person name="Riley R."/>
            <person name="Clum A."/>
            <person name="Nolan M."/>
            <person name="Lipzen A."/>
            <person name="Salamov A."/>
            <person name="Henrissat B."/>
            <person name="Wiebenga A."/>
            <person name="De vries R.P."/>
            <person name="Grigoriev I.V."/>
            <person name="Mortensen U.H."/>
            <person name="Andersen M.R."/>
            <person name="Baker S.E."/>
        </authorList>
    </citation>
    <scope>NUCLEOTIDE SEQUENCE [LARGE SCALE GENOMIC DNA]</scope>
    <source>
        <strain evidence="11 12">CBS 313.89</strain>
    </source>
</reference>
<dbReference type="OrthoDB" id="2154091at2759"/>
<dbReference type="Pfam" id="PF00172">
    <property type="entry name" value="Zn_clus"/>
    <property type="match status" value="1"/>
</dbReference>
<dbReference type="InterPro" id="IPR036864">
    <property type="entry name" value="Zn2-C6_fun-type_DNA-bd_sf"/>
</dbReference>
<keyword evidence="12" id="KW-1185">Reference proteome</keyword>